<dbReference type="GeneID" id="98673761"/>
<dbReference type="PANTHER" id="PTHR43619">
    <property type="entry name" value="S-ADENOSYL-L-METHIONINE-DEPENDENT METHYLTRANSFERASE YKTD-RELATED"/>
    <property type="match status" value="1"/>
</dbReference>
<dbReference type="AlphaFoldDB" id="A0A4Y1X1E6"/>
<reference evidence="4" key="1">
    <citation type="submission" date="2019-06" db="EMBL/GenBank/DDBJ databases">
        <title>Alistipes onderdonkii subsp. vulgaris subsp. nov., Alistipes dispar sp. nov. and Alistipes communis sp. nov., isolated from human faeces, and creation of Alistipes onderdonkii subsp. onderdonkii subsp. nov.</title>
        <authorList>
            <person name="Sakamoto M."/>
            <person name="Ikeyama N."/>
            <person name="Ogata Y."/>
            <person name="Suda W."/>
            <person name="Iino T."/>
            <person name="Hattori M."/>
            <person name="Ohkuma M."/>
        </authorList>
    </citation>
    <scope>NUCLEOTIDE SEQUENCE [LARGE SCALE GENOMIC DNA]</scope>
    <source>
        <strain evidence="4">5CPEGH6</strain>
    </source>
</reference>
<dbReference type="PANTHER" id="PTHR43619:SF2">
    <property type="entry name" value="S-ADENOSYL-L-METHIONINE-DEPENDENT METHYLTRANSFERASES SUPERFAMILY PROTEIN"/>
    <property type="match status" value="1"/>
</dbReference>
<gene>
    <name evidence="3" type="ORF">A5CPEGH6_17750</name>
</gene>
<evidence type="ECO:0000256" key="1">
    <source>
        <dbReference type="ARBA" id="ARBA00022603"/>
    </source>
</evidence>
<dbReference type="RefSeq" id="WP_141429184.1">
    <property type="nucleotide sequence ID" value="NZ_AP019736.1"/>
</dbReference>
<dbReference type="KEGG" id="ada:A5CPEGH6_17750"/>
<sequence>MEKIRPDLSEVPATLLVPLWARAEEQKRADPLVRDPKSAEILRALDFDFGRFRGGWMSQLGCCVRTAILDREVQAFLSDRPGASVVNLGCGLDARELRMTGYGMWYDLDLPEVIGLRERFFPDTERVRRIACSVLDFGWMDRIAAEGPVLIVAEGLFMYLSGEEVEALLRALGRRFAEAVLLVEMLAPLLVGRNGMHDTVKEAAFRWSLRDSRDFERMADRLRFDREWSYFDEARRRWRYLRLFRRIPWFRRNLNNRIVRLRFG</sequence>
<evidence type="ECO:0000313" key="4">
    <source>
        <dbReference type="Proteomes" id="UP000319374"/>
    </source>
</evidence>
<keyword evidence="2" id="KW-0808">Transferase</keyword>
<dbReference type="GO" id="GO:0008168">
    <property type="term" value="F:methyltransferase activity"/>
    <property type="evidence" value="ECO:0007669"/>
    <property type="project" value="UniProtKB-KW"/>
</dbReference>
<dbReference type="SUPFAM" id="SSF53335">
    <property type="entry name" value="S-adenosyl-L-methionine-dependent methyltransferases"/>
    <property type="match status" value="1"/>
</dbReference>
<protein>
    <submittedName>
        <fullName evidence="3">Uncharacterized protein</fullName>
    </submittedName>
</protein>
<evidence type="ECO:0000313" key="3">
    <source>
        <dbReference type="EMBL" id="BBL07137.1"/>
    </source>
</evidence>
<dbReference type="GO" id="GO:0032259">
    <property type="term" value="P:methylation"/>
    <property type="evidence" value="ECO:0007669"/>
    <property type="project" value="UniProtKB-KW"/>
</dbReference>
<dbReference type="EMBL" id="AP019736">
    <property type="protein sequence ID" value="BBL07137.1"/>
    <property type="molecule type" value="Genomic_DNA"/>
</dbReference>
<dbReference type="Gene3D" id="3.40.50.150">
    <property type="entry name" value="Vaccinia Virus protein VP39"/>
    <property type="match status" value="1"/>
</dbReference>
<dbReference type="PIRSF" id="PIRSF028177">
    <property type="entry name" value="Polyketide_synth_Omtfrase_TcmP"/>
    <property type="match status" value="1"/>
</dbReference>
<evidence type="ECO:0000256" key="2">
    <source>
        <dbReference type="ARBA" id="ARBA00022679"/>
    </source>
</evidence>
<organism evidence="3 4">
    <name type="scientific">Alistipes dispar</name>
    <dbReference type="NCBI Taxonomy" id="2585119"/>
    <lineage>
        <taxon>Bacteria</taxon>
        <taxon>Pseudomonadati</taxon>
        <taxon>Bacteroidota</taxon>
        <taxon>Bacteroidia</taxon>
        <taxon>Bacteroidales</taxon>
        <taxon>Rikenellaceae</taxon>
        <taxon>Alistipes</taxon>
    </lineage>
</organism>
<dbReference type="InterPro" id="IPR016874">
    <property type="entry name" value="TcmP-like"/>
</dbReference>
<dbReference type="InterPro" id="IPR007213">
    <property type="entry name" value="Ppm1/Ppm2/Tcmp"/>
</dbReference>
<keyword evidence="4" id="KW-1185">Reference proteome</keyword>
<dbReference type="Proteomes" id="UP000319374">
    <property type="component" value="Chromosome"/>
</dbReference>
<keyword evidence="1" id="KW-0489">Methyltransferase</keyword>
<proteinExistence type="predicted"/>
<dbReference type="InterPro" id="IPR029063">
    <property type="entry name" value="SAM-dependent_MTases_sf"/>
</dbReference>
<accession>A0A4Y1X1E6</accession>
<name>A0A4Y1X1E6_9BACT</name>
<dbReference type="Pfam" id="PF04072">
    <property type="entry name" value="LCM"/>
    <property type="match status" value="1"/>
</dbReference>
<dbReference type="OrthoDB" id="9800233at2"/>